<accession>A0ABR3FT17</accession>
<protein>
    <recommendedName>
        <fullName evidence="8">Ima1 N-terminal domain-containing protein</fullName>
    </recommendedName>
</protein>
<feature type="transmembrane region" description="Helical" evidence="7">
    <location>
        <begin position="461"/>
        <end position="481"/>
    </location>
</feature>
<feature type="transmembrane region" description="Helical" evidence="7">
    <location>
        <begin position="144"/>
        <end position="164"/>
    </location>
</feature>
<feature type="domain" description="Ima1 N-terminal" evidence="8">
    <location>
        <begin position="1"/>
        <end position="89"/>
    </location>
</feature>
<keyword evidence="4 7" id="KW-0472">Membrane</keyword>
<dbReference type="PANTHER" id="PTHR28538:SF1">
    <property type="entry name" value="INTEGRAL INNER NUCLEAR MEMBRANE PROTEIN IMA1"/>
    <property type="match status" value="1"/>
</dbReference>
<reference evidence="9 10" key="1">
    <citation type="submission" date="2024-02" db="EMBL/GenBank/DDBJ databases">
        <title>A draft genome for the cacao thread blight pathogen Marasmius crinis-equi.</title>
        <authorList>
            <person name="Cohen S.P."/>
            <person name="Baruah I.K."/>
            <person name="Amoako-Attah I."/>
            <person name="Bukari Y."/>
            <person name="Meinhardt L.W."/>
            <person name="Bailey B.A."/>
        </authorList>
    </citation>
    <scope>NUCLEOTIDE SEQUENCE [LARGE SCALE GENOMIC DNA]</scope>
    <source>
        <strain evidence="9 10">GH-76</strain>
    </source>
</reference>
<dbReference type="EMBL" id="JBAHYK010000092">
    <property type="protein sequence ID" value="KAL0578610.1"/>
    <property type="molecule type" value="Genomic_DNA"/>
</dbReference>
<evidence type="ECO:0000256" key="4">
    <source>
        <dbReference type="ARBA" id="ARBA00023136"/>
    </source>
</evidence>
<keyword evidence="10" id="KW-1185">Reference proteome</keyword>
<organism evidence="9 10">
    <name type="scientific">Marasmius crinis-equi</name>
    <dbReference type="NCBI Taxonomy" id="585013"/>
    <lineage>
        <taxon>Eukaryota</taxon>
        <taxon>Fungi</taxon>
        <taxon>Dikarya</taxon>
        <taxon>Basidiomycota</taxon>
        <taxon>Agaricomycotina</taxon>
        <taxon>Agaricomycetes</taxon>
        <taxon>Agaricomycetidae</taxon>
        <taxon>Agaricales</taxon>
        <taxon>Marasmiineae</taxon>
        <taxon>Marasmiaceae</taxon>
        <taxon>Marasmius</taxon>
    </lineage>
</organism>
<feature type="transmembrane region" description="Helical" evidence="7">
    <location>
        <begin position="170"/>
        <end position="190"/>
    </location>
</feature>
<dbReference type="Pfam" id="PF09779">
    <property type="entry name" value="Ima1_N"/>
    <property type="match status" value="1"/>
</dbReference>
<evidence type="ECO:0000256" key="7">
    <source>
        <dbReference type="SAM" id="Phobius"/>
    </source>
</evidence>
<comment type="subcellular location">
    <subcellularLocation>
        <location evidence="1">Nucleus inner membrane</location>
        <topology evidence="1">Multi-pass membrane protein</topology>
    </subcellularLocation>
</comment>
<dbReference type="InterPro" id="IPR018617">
    <property type="entry name" value="Ima1_N"/>
</dbReference>
<keyword evidence="2 7" id="KW-0812">Transmembrane</keyword>
<evidence type="ECO:0000259" key="8">
    <source>
        <dbReference type="Pfam" id="PF09779"/>
    </source>
</evidence>
<feature type="region of interest" description="Disordered" evidence="6">
    <location>
        <begin position="317"/>
        <end position="343"/>
    </location>
</feature>
<sequence>MHDEALNSKSFSKRASPSKNSLPTMFGKGNSGAFCRNCQTNQMLIVNLLSNYLPAPTDPSYQRRLDDLPAYEQSLHARYPPVCEDCLPVIEEEIQRKNKMARSQALGGSLKETKAKERQRRVSATKVDRNKVVKEIVAWRIRGVLWALGVGLSVIGNAIAALGYSTLLPLRVFIPVLPFLVLLSLIWTAWDPTYSSFREAQVQGRDVRIRGKKEYITLQMLAWSSRLVTSSLLAIHRRSSHLDYLHLSRHLSTRSRLYFGLSLLLELIVCLVPLPISTSAVFTKATQILIRSLAVIRIQTPPAIRLIDTDSHKIGFSRSATPNLEPNDRDRSSTPAPTLTGKAASEQDLFSTLSLSSKPVLKAPSHVFGLPSMGPTSSPNEDDQMDWSPTDENASNQRKKQNPDESDSGFWLRPQRFFAPEQPTGLETLFEKTKLSDDVTMSDSTRNESSRRRHLLHMEEWWWLYTAVGVAVLGVGLYLWIHQDHHQSSVQLGSHQSDSDPLNAGVFRHVVRSETDGGGGGDHVMH</sequence>
<gene>
    <name evidence="9" type="ORF">V5O48_003401</name>
</gene>
<keyword evidence="5" id="KW-0539">Nucleus</keyword>
<keyword evidence="3 7" id="KW-1133">Transmembrane helix</keyword>
<dbReference type="Proteomes" id="UP001465976">
    <property type="component" value="Unassembled WGS sequence"/>
</dbReference>
<comment type="caution">
    <text evidence="9">The sequence shown here is derived from an EMBL/GenBank/DDBJ whole genome shotgun (WGS) entry which is preliminary data.</text>
</comment>
<evidence type="ECO:0000313" key="10">
    <source>
        <dbReference type="Proteomes" id="UP001465976"/>
    </source>
</evidence>
<evidence type="ECO:0000256" key="1">
    <source>
        <dbReference type="ARBA" id="ARBA00004473"/>
    </source>
</evidence>
<evidence type="ECO:0000256" key="2">
    <source>
        <dbReference type="ARBA" id="ARBA00022692"/>
    </source>
</evidence>
<dbReference type="InterPro" id="IPR042321">
    <property type="entry name" value="Ima1"/>
</dbReference>
<evidence type="ECO:0000256" key="6">
    <source>
        <dbReference type="SAM" id="MobiDB-lite"/>
    </source>
</evidence>
<dbReference type="PANTHER" id="PTHR28538">
    <property type="entry name" value="INTEGRAL INNER NUCLEAR MEMBRANE PROTEIN IMA1"/>
    <property type="match status" value="1"/>
</dbReference>
<evidence type="ECO:0000256" key="5">
    <source>
        <dbReference type="ARBA" id="ARBA00023242"/>
    </source>
</evidence>
<feature type="transmembrane region" description="Helical" evidence="7">
    <location>
        <begin position="257"/>
        <end position="282"/>
    </location>
</feature>
<feature type="region of interest" description="Disordered" evidence="6">
    <location>
        <begin position="1"/>
        <end position="23"/>
    </location>
</feature>
<proteinExistence type="predicted"/>
<evidence type="ECO:0000256" key="3">
    <source>
        <dbReference type="ARBA" id="ARBA00022989"/>
    </source>
</evidence>
<feature type="region of interest" description="Disordered" evidence="6">
    <location>
        <begin position="366"/>
        <end position="411"/>
    </location>
</feature>
<feature type="compositionally biased region" description="Polar residues" evidence="6">
    <location>
        <begin position="7"/>
        <end position="23"/>
    </location>
</feature>
<name>A0ABR3FT17_9AGAR</name>
<evidence type="ECO:0000313" key="9">
    <source>
        <dbReference type="EMBL" id="KAL0578610.1"/>
    </source>
</evidence>